<evidence type="ECO:0000313" key="5">
    <source>
        <dbReference type="EMBL" id="KAF5799137.1"/>
    </source>
</evidence>
<dbReference type="PANTHER" id="PTHR13275:SF4">
    <property type="entry name" value="VACUOLAR PROTEIN SORTING-ASSOCIATED PROTEIN 72 HOMOLOG"/>
    <property type="match status" value="1"/>
</dbReference>
<dbReference type="OMA" id="TGPTIRY"/>
<feature type="compositionally biased region" description="Basic and acidic residues" evidence="3">
    <location>
        <begin position="150"/>
        <end position="159"/>
    </location>
</feature>
<gene>
    <name evidence="6" type="primary">SWC2</name>
    <name evidence="6" type="ORF">HannXRQ_Chr07g0200571</name>
    <name evidence="5" type="ORF">HanXRQr2_Chr07g0301111</name>
</gene>
<feature type="compositionally biased region" description="Basic residues" evidence="3">
    <location>
        <begin position="340"/>
        <end position="352"/>
    </location>
</feature>
<dbReference type="OrthoDB" id="78296at2759"/>
<dbReference type="Gramene" id="mRNA:HanXRQr2_Chr07g0301111">
    <property type="protein sequence ID" value="mRNA:HanXRQr2_Chr07g0301111"/>
    <property type="gene ID" value="HanXRQr2_Chr07g0301111"/>
</dbReference>
<keyword evidence="7" id="KW-1185">Reference proteome</keyword>
<feature type="compositionally biased region" description="Acidic residues" evidence="3">
    <location>
        <begin position="38"/>
        <end position="81"/>
    </location>
</feature>
<reference evidence="5 7" key="1">
    <citation type="journal article" date="2017" name="Nature">
        <title>The sunflower genome provides insights into oil metabolism, flowering and Asterid evolution.</title>
        <authorList>
            <person name="Badouin H."/>
            <person name="Gouzy J."/>
            <person name="Grassa C.J."/>
            <person name="Murat F."/>
            <person name="Staton S.E."/>
            <person name="Cottret L."/>
            <person name="Lelandais-Briere C."/>
            <person name="Owens G.L."/>
            <person name="Carrere S."/>
            <person name="Mayjonade B."/>
            <person name="Legrand L."/>
            <person name="Gill N."/>
            <person name="Kane N.C."/>
            <person name="Bowers J.E."/>
            <person name="Hubner S."/>
            <person name="Bellec A."/>
            <person name="Berard A."/>
            <person name="Berges H."/>
            <person name="Blanchet N."/>
            <person name="Boniface M.C."/>
            <person name="Brunel D."/>
            <person name="Catrice O."/>
            <person name="Chaidir N."/>
            <person name="Claudel C."/>
            <person name="Donnadieu C."/>
            <person name="Faraut T."/>
            <person name="Fievet G."/>
            <person name="Helmstetter N."/>
            <person name="King M."/>
            <person name="Knapp S.J."/>
            <person name="Lai Z."/>
            <person name="Le Paslier M.C."/>
            <person name="Lippi Y."/>
            <person name="Lorenzon L."/>
            <person name="Mandel J.R."/>
            <person name="Marage G."/>
            <person name="Marchand G."/>
            <person name="Marquand E."/>
            <person name="Bret-Mestries E."/>
            <person name="Morien E."/>
            <person name="Nambeesan S."/>
            <person name="Nguyen T."/>
            <person name="Pegot-Espagnet P."/>
            <person name="Pouilly N."/>
            <person name="Raftis F."/>
            <person name="Sallet E."/>
            <person name="Schiex T."/>
            <person name="Thomas J."/>
            <person name="Vandecasteele C."/>
            <person name="Vares D."/>
            <person name="Vear F."/>
            <person name="Vautrin S."/>
            <person name="Crespi M."/>
            <person name="Mangin B."/>
            <person name="Burke J.M."/>
            <person name="Salse J."/>
            <person name="Munos S."/>
            <person name="Vincourt P."/>
            <person name="Rieseberg L.H."/>
            <person name="Langlade N.B."/>
        </authorList>
    </citation>
    <scope>NUCLEOTIDE SEQUENCE [LARGE SCALE GENOMIC DNA]</scope>
    <source>
        <strain evidence="7">cv. SF193</strain>
        <tissue evidence="5">Leaves</tissue>
    </source>
</reference>
<dbReference type="Pfam" id="PF08265">
    <property type="entry name" value="YL1_C"/>
    <property type="match status" value="1"/>
</dbReference>
<dbReference type="GO" id="GO:0000812">
    <property type="term" value="C:Swr1 complex"/>
    <property type="evidence" value="ECO:0007669"/>
    <property type="project" value="EnsemblPlants"/>
</dbReference>
<proteinExistence type="inferred from homology"/>
<sequence length="382" mass="43951">MDSDKEDVVFLDRSSRATRGKRMTKLVDDEIEEDDEFWNQDALKEEEDDTNYVEEADAGDVFDSDFDEDEPEPEEEAENEPDDRKRPKKKLIVPGKQKMPFPGKHRLSFPGKELPKKKKRKVESEPESSNEEGTNPEQSKSTPQEDTDMHDDTEVEKTTRKSTRTAVVVRQAERDAIRAALQATMKPIKRKKEGEEKRMTQEEMLLEAAQTEIMNLRNLERVLAREEEVKKRAIVHKDVYTGPTIRYLSKEGYSYLEFTNGASFKSQIRTSSGPYPEKSVCVVTGLPAKYLDPKTGLPYATKEAFKIIREKHANDISGNKEEKNMGMLYDLTCGEGFTKKKRRSINPNRKRNSYSSRFLPRFRQSQSHSQISISSSESEDSE</sequence>
<organism evidence="6 7">
    <name type="scientific">Helianthus annuus</name>
    <name type="common">Common sunflower</name>
    <dbReference type="NCBI Taxonomy" id="4232"/>
    <lineage>
        <taxon>Eukaryota</taxon>
        <taxon>Viridiplantae</taxon>
        <taxon>Streptophyta</taxon>
        <taxon>Embryophyta</taxon>
        <taxon>Tracheophyta</taxon>
        <taxon>Spermatophyta</taxon>
        <taxon>Magnoliopsida</taxon>
        <taxon>eudicotyledons</taxon>
        <taxon>Gunneridae</taxon>
        <taxon>Pentapetalae</taxon>
        <taxon>asterids</taxon>
        <taxon>campanulids</taxon>
        <taxon>Asterales</taxon>
        <taxon>Asteraceae</taxon>
        <taxon>Asteroideae</taxon>
        <taxon>Heliantheae alliance</taxon>
        <taxon>Heliantheae</taxon>
        <taxon>Helianthus</taxon>
    </lineage>
</organism>
<evidence type="ECO:0000256" key="2">
    <source>
        <dbReference type="SAM" id="Coils"/>
    </source>
</evidence>
<evidence type="ECO:0000313" key="7">
    <source>
        <dbReference type="Proteomes" id="UP000215914"/>
    </source>
</evidence>
<feature type="region of interest" description="Disordered" evidence="3">
    <location>
        <begin position="340"/>
        <end position="382"/>
    </location>
</feature>
<dbReference type="InterPro" id="IPR046757">
    <property type="entry name" value="YL1_N"/>
</dbReference>
<dbReference type="AlphaFoldDB" id="A0A251UFQ0"/>
<dbReference type="Pfam" id="PF05764">
    <property type="entry name" value="YL1"/>
    <property type="match status" value="1"/>
</dbReference>
<dbReference type="InterPro" id="IPR013272">
    <property type="entry name" value="Vps72/YL1_C"/>
</dbReference>
<dbReference type="FunCoup" id="A0A251UFQ0">
    <property type="interactions" value="4246"/>
</dbReference>
<name>A0A251UFQ0_HELAN</name>
<keyword evidence="2" id="KW-0175">Coiled coil</keyword>
<dbReference type="PANTHER" id="PTHR13275">
    <property type="entry name" value="YL-1 PROTEIN TRANSCRIPTION FACTOR-LIKE 1"/>
    <property type="match status" value="1"/>
</dbReference>
<reference evidence="6" key="2">
    <citation type="submission" date="2017-02" db="EMBL/GenBank/DDBJ databases">
        <title>Sunflower complete genome.</title>
        <authorList>
            <person name="Langlade N."/>
            <person name="Munos S."/>
        </authorList>
    </citation>
    <scope>NUCLEOTIDE SEQUENCE [LARGE SCALE GENOMIC DNA]</scope>
    <source>
        <tissue evidence="6">Leaves</tissue>
    </source>
</reference>
<dbReference type="EMBL" id="MNCJ02000322">
    <property type="protein sequence ID" value="KAF5799137.1"/>
    <property type="molecule type" value="Genomic_DNA"/>
</dbReference>
<feature type="compositionally biased region" description="Low complexity" evidence="3">
    <location>
        <begin position="364"/>
        <end position="376"/>
    </location>
</feature>
<feature type="domain" description="Vps72/YL1 C-terminal" evidence="4">
    <location>
        <begin position="279"/>
        <end position="308"/>
    </location>
</feature>
<dbReference type="InParanoid" id="A0A251UFQ0"/>
<reference evidence="5" key="3">
    <citation type="submission" date="2020-06" db="EMBL/GenBank/DDBJ databases">
        <title>Helianthus annuus Genome sequencing and assembly Release 2.</title>
        <authorList>
            <person name="Gouzy J."/>
            <person name="Langlade N."/>
            <person name="Munos S."/>
        </authorList>
    </citation>
    <scope>NUCLEOTIDE SEQUENCE</scope>
    <source>
        <tissue evidence="5">Leaves</tissue>
    </source>
</reference>
<dbReference type="GO" id="GO:0005634">
    <property type="term" value="C:nucleus"/>
    <property type="evidence" value="ECO:0000318"/>
    <property type="project" value="GO_Central"/>
</dbReference>
<feature type="region of interest" description="Disordered" evidence="3">
    <location>
        <begin position="38"/>
        <end position="167"/>
    </location>
</feature>
<evidence type="ECO:0000313" key="6">
    <source>
        <dbReference type="EMBL" id="OTG21111.1"/>
    </source>
</evidence>
<dbReference type="STRING" id="4232.A0A251UFQ0"/>
<evidence type="ECO:0000256" key="1">
    <source>
        <dbReference type="ARBA" id="ARBA00006832"/>
    </source>
</evidence>
<dbReference type="EMBL" id="CM007896">
    <property type="protein sequence ID" value="OTG21111.1"/>
    <property type="molecule type" value="Genomic_DNA"/>
</dbReference>
<evidence type="ECO:0000259" key="4">
    <source>
        <dbReference type="SMART" id="SM00993"/>
    </source>
</evidence>
<evidence type="ECO:0000256" key="3">
    <source>
        <dbReference type="SAM" id="MobiDB-lite"/>
    </source>
</evidence>
<comment type="similarity">
    <text evidence="1">Belongs to the VPS72/YL1 family.</text>
</comment>
<protein>
    <submittedName>
        <fullName evidence="6">Putative sequence-specific DNA binding transcription factor</fullName>
    </submittedName>
    <submittedName>
        <fullName evidence="5">Vps72/YL1 family protein</fullName>
    </submittedName>
</protein>
<dbReference type="SMART" id="SM00993">
    <property type="entry name" value="YL1_C"/>
    <property type="match status" value="1"/>
</dbReference>
<dbReference type="Proteomes" id="UP000215914">
    <property type="component" value="Chromosome 7"/>
</dbReference>
<feature type="coiled-coil region" evidence="2">
    <location>
        <begin position="192"/>
        <end position="226"/>
    </location>
</feature>
<feature type="compositionally biased region" description="Polar residues" evidence="3">
    <location>
        <begin position="131"/>
        <end position="144"/>
    </location>
</feature>
<accession>A0A251UFQ0</accession>